<dbReference type="PhylomeDB" id="A0A0A2JJI6"/>
<accession>A0A0A2JJI6</accession>
<dbReference type="VEuPathDB" id="FungiDB:PEXP_014800"/>
<evidence type="ECO:0000313" key="3">
    <source>
        <dbReference type="Proteomes" id="UP000030143"/>
    </source>
</evidence>
<feature type="region of interest" description="Disordered" evidence="1">
    <location>
        <begin position="1"/>
        <end position="25"/>
    </location>
</feature>
<dbReference type="Proteomes" id="UP000030143">
    <property type="component" value="Unassembled WGS sequence"/>
</dbReference>
<keyword evidence="3" id="KW-1185">Reference proteome</keyword>
<dbReference type="AlphaFoldDB" id="A0A0A2JJI6"/>
<dbReference type="EMBL" id="JQFZ01000214">
    <property type="protein sequence ID" value="KGO54833.1"/>
    <property type="molecule type" value="Genomic_DNA"/>
</dbReference>
<name>A0A0A2JJI6_PENEN</name>
<comment type="caution">
    <text evidence="2">The sequence shown here is derived from an EMBL/GenBank/DDBJ whole genome shotgun (WGS) entry which is preliminary data.</text>
</comment>
<dbReference type="STRING" id="27334.A0A0A2JJI6"/>
<sequence length="223" mass="25445">MATKNSTDYLASDTEPDSKITKASQLPSLLNVENLDSNDVDPEDDKVNIKNDLLHSADVGTLDTQGSNLPKLTQVIITNVPRLKHNSKDLDRWALRVRYALGQLRLQHLINSSVPRPAKGQHNFNRWVQWSRTVANWLYLQVDEDIQEQLQRLRKIPSKADVLFDKIMKVVRENDKTANADIKFLKYDSQTRADLKAVRKYIAAHKTPFHLLGSNLLPVSSLR</sequence>
<organism evidence="2 3">
    <name type="scientific">Penicillium expansum</name>
    <name type="common">Blue mold rot fungus</name>
    <dbReference type="NCBI Taxonomy" id="27334"/>
    <lineage>
        <taxon>Eukaryota</taxon>
        <taxon>Fungi</taxon>
        <taxon>Dikarya</taxon>
        <taxon>Ascomycota</taxon>
        <taxon>Pezizomycotina</taxon>
        <taxon>Eurotiomycetes</taxon>
        <taxon>Eurotiomycetidae</taxon>
        <taxon>Eurotiales</taxon>
        <taxon>Aspergillaceae</taxon>
        <taxon>Penicillium</taxon>
    </lineage>
</organism>
<evidence type="ECO:0000256" key="1">
    <source>
        <dbReference type="SAM" id="MobiDB-lite"/>
    </source>
</evidence>
<dbReference type="RefSeq" id="XP_016597145.1">
    <property type="nucleotide sequence ID" value="XM_016746356.1"/>
</dbReference>
<dbReference type="OrthoDB" id="4327522at2759"/>
<protein>
    <submittedName>
        <fullName evidence="2">Uncharacterized protein</fullName>
    </submittedName>
</protein>
<evidence type="ECO:0000313" key="2">
    <source>
        <dbReference type="EMBL" id="KGO54833.1"/>
    </source>
</evidence>
<reference evidence="2 3" key="1">
    <citation type="journal article" date="2015" name="Mol. Plant Microbe Interact.">
        <title>Genome, transcriptome, and functional analyses of Penicillium expansum provide new insights into secondary metabolism and pathogenicity.</title>
        <authorList>
            <person name="Ballester A.R."/>
            <person name="Marcet-Houben M."/>
            <person name="Levin E."/>
            <person name="Sela N."/>
            <person name="Selma-Lazaro C."/>
            <person name="Carmona L."/>
            <person name="Wisniewski M."/>
            <person name="Droby S."/>
            <person name="Gonzalez-Candelas L."/>
            <person name="Gabaldon T."/>
        </authorList>
    </citation>
    <scope>NUCLEOTIDE SEQUENCE [LARGE SCALE GENOMIC DNA]</scope>
    <source>
        <strain evidence="2 3">MD-8</strain>
    </source>
</reference>
<dbReference type="HOGENOM" id="CLU_1245744_0_0_1"/>
<proteinExistence type="predicted"/>
<dbReference type="GeneID" id="27681776"/>
<gene>
    <name evidence="2" type="ORF">PEX2_090860</name>
</gene>